<evidence type="ECO:0008006" key="5">
    <source>
        <dbReference type="Google" id="ProtNLM"/>
    </source>
</evidence>
<reference evidence="4" key="1">
    <citation type="journal article" date="2017" name="Proc. Natl. Acad. Sci. U.S.A.">
        <title>Simulation of Deepwater Horizon oil plume reveals substrate specialization within a complex community of hydrocarbon-degraders.</title>
        <authorList>
            <person name="Hu P."/>
            <person name="Dubinsky E.A."/>
            <person name="Probst A.J."/>
            <person name="Wang J."/>
            <person name="Sieber C.M.K."/>
            <person name="Tom L.M."/>
            <person name="Gardinali P."/>
            <person name="Banfield J.F."/>
            <person name="Atlas R.M."/>
            <person name="Andersen G.L."/>
        </authorList>
    </citation>
    <scope>NUCLEOTIDE SEQUENCE [LARGE SCALE GENOMIC DNA]</scope>
</reference>
<organism evidence="3 4">
    <name type="scientific">Halobacteriovorax marinus</name>
    <dbReference type="NCBI Taxonomy" id="97084"/>
    <lineage>
        <taxon>Bacteria</taxon>
        <taxon>Pseudomonadati</taxon>
        <taxon>Bdellovibrionota</taxon>
        <taxon>Bacteriovoracia</taxon>
        <taxon>Bacteriovoracales</taxon>
        <taxon>Halobacteriovoraceae</taxon>
        <taxon>Halobacteriovorax</taxon>
    </lineage>
</organism>
<dbReference type="AlphaFoldDB" id="A0A1Y5FAB2"/>
<protein>
    <recommendedName>
        <fullName evidence="5">Transmembrane protein</fullName>
    </recommendedName>
</protein>
<comment type="caution">
    <text evidence="3">The sequence shown here is derived from an EMBL/GenBank/DDBJ whole genome shotgun (WGS) entry which is preliminary data.</text>
</comment>
<evidence type="ECO:0000313" key="3">
    <source>
        <dbReference type="EMBL" id="OUR98546.1"/>
    </source>
</evidence>
<evidence type="ECO:0000256" key="1">
    <source>
        <dbReference type="SAM" id="MobiDB-lite"/>
    </source>
</evidence>
<sequence>MKTIFSYLRKCLLTYTIAFALVQVQVLLPIQNLKYSAGYVMAEEGEGSGDQEEQAAQTSELTGSITKGADGVAQKSGQVKTDGARPNAFMDMLIMLIYGYATSRAVMMQTPVPMDTMIAAGGGIIYVVGELYAFNAFKDHKGETIDYVMREDGTDPEKQIDMLKEHKKNYDEIAKTAKTKGMIQKAAAAAFGIAAIKGFWTAATMDTVDAGCALCVGPATAIIASKQALEKTPMMSEAKYGPIQIKCGAIGAANAASVITWTTAVTAAVAAAAIPGAGVAAAALVVSTKAGLATCVAATSSCAVSVALCRSDNIHNNYLTFANMANDESQEKLVPSPDNSFEKFAREGIKIPGFEDGINPKMINESIVEIEAEELTDKFQVASFIDRENPFYNLNSGVSFNGLNFQEKVKSYVRNRDLTRFYQGEIVSSSTEQYSSFKNTMLNINNNSTSEDYGNSLEMALHYGIDLLVPSVNANSFMGMFAAIIGIVVALKMSTATAMDFWMTTPLHRGIAWTVGAGLAMVSAGQTAKIQETAESNAEKIQTIIDRYGQMKNASKQNLSGYNVSIPSRIPFPISGNEPINLGPGKAPCVNSNKTSGCKSLKSGIEKNQGFSSLGGNFGALAGSVGGAADAISGSGSIPGSGVDGIVNLSKKNEAIQKKLRQMQRKVNSGLKKTGRRPLDFDKLNKKLLARLRKSTANQLRKSGKSAGSLLASLGPVSNKGDSKEEKKVAAANNTKPTIGGAGRKAKRAPVFSLDLENEGGNEGLSAEDVLANQEAVNAMNEESQDDIVFNKEVSIFKVISVRYLKSGFNKLLEEEK</sequence>
<accession>A0A1Y5FAB2</accession>
<dbReference type="Proteomes" id="UP000196531">
    <property type="component" value="Unassembled WGS sequence"/>
</dbReference>
<evidence type="ECO:0000256" key="2">
    <source>
        <dbReference type="SAM" id="Phobius"/>
    </source>
</evidence>
<name>A0A1Y5FAB2_9BACT</name>
<keyword evidence="2" id="KW-0812">Transmembrane</keyword>
<evidence type="ECO:0000313" key="4">
    <source>
        <dbReference type="Proteomes" id="UP000196531"/>
    </source>
</evidence>
<keyword evidence="2" id="KW-1133">Transmembrane helix</keyword>
<feature type="region of interest" description="Disordered" evidence="1">
    <location>
        <begin position="711"/>
        <end position="744"/>
    </location>
</feature>
<proteinExistence type="predicted"/>
<dbReference type="EMBL" id="MAAO01000004">
    <property type="protein sequence ID" value="OUR98546.1"/>
    <property type="molecule type" value="Genomic_DNA"/>
</dbReference>
<keyword evidence="2" id="KW-0472">Membrane</keyword>
<gene>
    <name evidence="3" type="ORF">A9Q84_03800</name>
</gene>
<feature type="transmembrane region" description="Helical" evidence="2">
    <location>
        <begin position="477"/>
        <end position="499"/>
    </location>
</feature>